<dbReference type="EMBL" id="JAVRHL010000003">
    <property type="protein sequence ID" value="MDT0683765.1"/>
    <property type="molecule type" value="Genomic_DNA"/>
</dbReference>
<dbReference type="Pfam" id="PF13579">
    <property type="entry name" value="Glyco_trans_4_4"/>
    <property type="match status" value="1"/>
</dbReference>
<dbReference type="SUPFAM" id="SSF56784">
    <property type="entry name" value="HAD-like"/>
    <property type="match status" value="1"/>
</dbReference>
<protein>
    <recommendedName>
        <fullName evidence="2">sucrose-phosphate synthase</fullName>
        <ecNumber evidence="2">2.4.1.14</ecNumber>
    </recommendedName>
</protein>
<dbReference type="SFLD" id="SFLDG01141">
    <property type="entry name" value="C2.B.1:_Sucrose_Phosphatase_Li"/>
    <property type="match status" value="1"/>
</dbReference>
<sequence length="671" mass="70931">MHIALGGCLKAPPVEYGRTADTGGHIAYVLGAALAGAARPGGRSTVITRAIDAPALGAIYARPREILGTRAEIVRLKTANRGYLTKEALEAEIPSFTEALLAYLEASPRPDVIHAHFADAAEAALAARDRFGIPVIYTAHSLAADKRVATGSGQGLDGRLAREAHAIAEADAVIVSSRDEAERQIGLYPGARLGRVHRVMPGIVPNEAGTGEIARARALLAPHLRDLEKPLILAIARPVAKKNLPELVEIYARMPGLREVANLAIFAGQRDGPEDGPEEQRSVIGGLIAAVERHGLGGSIALPERHDPADVPGLYALAASSGGIFANPAVTEPFGLTLLEAAAAGLPVVATSHGGPRDIVELLGHGRIADPRDRVAFGGAMLELLKDSAGRTEAAGRGRRRSARWSWAHYAERHAAICDGLRRAPPPRPAPTAMLMSDIDNTLTGSLPAATRFTDWAGRRGSTLFAVATGRSLSEARFVLASWRLPEPDLFVTSVGSEIWLRDASGTPVLSTAFASSITEGWEPDAVEAALSDLPGLVPQPAIEARAWKRSYFAEPGVVSHVRRRLAARGLSAHVVHSHGRLLDILPERAGKGAALRWVREHFDIPELLCIAAGDSGNDLCLLGAARCGIVVANHSDELNALPPRDELFRAGRPYADGVLEGLARFGQVAS</sequence>
<dbReference type="InterPro" id="IPR001296">
    <property type="entry name" value="Glyco_trans_1"/>
</dbReference>
<evidence type="ECO:0000256" key="2">
    <source>
        <dbReference type="ARBA" id="ARBA00012536"/>
    </source>
</evidence>
<evidence type="ECO:0000313" key="9">
    <source>
        <dbReference type="EMBL" id="MDT0683765.1"/>
    </source>
</evidence>
<dbReference type="NCBIfam" id="TIGR01484">
    <property type="entry name" value="HAD-SF-IIB"/>
    <property type="match status" value="1"/>
</dbReference>
<keyword evidence="10" id="KW-1185">Reference proteome</keyword>
<feature type="domain" description="Sucrose phosphatase-like" evidence="7">
    <location>
        <begin position="432"/>
        <end position="667"/>
    </location>
</feature>
<comment type="caution">
    <text evidence="9">The sequence shown here is derived from an EMBL/GenBank/DDBJ whole genome shotgun (WGS) entry which is preliminary data.</text>
</comment>
<keyword evidence="4" id="KW-0808">Transferase</keyword>
<dbReference type="InterPro" id="IPR006379">
    <property type="entry name" value="HAD-SF_hydro_IIB"/>
</dbReference>
<dbReference type="PANTHER" id="PTHR46039">
    <property type="entry name" value="SUCROSE-PHOSPHATE SYNTHASE 3-RELATED"/>
    <property type="match status" value="1"/>
</dbReference>
<evidence type="ECO:0000256" key="1">
    <source>
        <dbReference type="ARBA" id="ARBA00006530"/>
    </source>
</evidence>
<dbReference type="Gene3D" id="3.90.1070.10">
    <property type="match status" value="1"/>
</dbReference>
<gene>
    <name evidence="9" type="ORF">RM543_13820</name>
</gene>
<feature type="domain" description="Glycosyltransferase subfamily 4-like N-terminal" evidence="8">
    <location>
        <begin position="23"/>
        <end position="188"/>
    </location>
</feature>
<comment type="similarity">
    <text evidence="1">Belongs to the glycosyltransferase 1 family.</text>
</comment>
<dbReference type="RefSeq" id="WP_311692615.1">
    <property type="nucleotide sequence ID" value="NZ_JAVRHL010000003.1"/>
</dbReference>
<comment type="catalytic activity">
    <reaction evidence="5">
        <text>beta-D-fructose 6-phosphate + UDP-alpha-D-glucose = sucrose 6(F)-phosphate + UDP + H(+)</text>
        <dbReference type="Rhea" id="RHEA:22172"/>
        <dbReference type="ChEBI" id="CHEBI:15378"/>
        <dbReference type="ChEBI" id="CHEBI:57634"/>
        <dbReference type="ChEBI" id="CHEBI:57723"/>
        <dbReference type="ChEBI" id="CHEBI:58223"/>
        <dbReference type="ChEBI" id="CHEBI:58885"/>
        <dbReference type="EC" id="2.4.1.14"/>
    </reaction>
</comment>
<accession>A0ABU3DJ66</accession>
<keyword evidence="9" id="KW-0378">Hydrolase</keyword>
<dbReference type="SUPFAM" id="SSF53756">
    <property type="entry name" value="UDP-Glycosyltransferase/glycogen phosphorylase"/>
    <property type="match status" value="1"/>
</dbReference>
<dbReference type="InterPro" id="IPR044161">
    <property type="entry name" value="SPS"/>
</dbReference>
<proteinExistence type="inferred from homology"/>
<dbReference type="Pfam" id="PF05116">
    <property type="entry name" value="S6PP"/>
    <property type="match status" value="1"/>
</dbReference>
<organism evidence="9 10">
    <name type="scientific">Tropicimonas omnivorans</name>
    <dbReference type="NCBI Taxonomy" id="3075590"/>
    <lineage>
        <taxon>Bacteria</taxon>
        <taxon>Pseudomonadati</taxon>
        <taxon>Pseudomonadota</taxon>
        <taxon>Alphaproteobacteria</taxon>
        <taxon>Rhodobacterales</taxon>
        <taxon>Roseobacteraceae</taxon>
        <taxon>Tropicimonas</taxon>
    </lineage>
</organism>
<evidence type="ECO:0000259" key="8">
    <source>
        <dbReference type="Pfam" id="PF13579"/>
    </source>
</evidence>
<dbReference type="Pfam" id="PF00534">
    <property type="entry name" value="Glycos_transf_1"/>
    <property type="match status" value="1"/>
</dbReference>
<dbReference type="InterPro" id="IPR028098">
    <property type="entry name" value="Glyco_trans_4-like_N"/>
</dbReference>
<dbReference type="PANTHER" id="PTHR46039:SF5">
    <property type="entry name" value="SUCROSE-PHOSPHATE SYNTHASE 3-RELATED"/>
    <property type="match status" value="1"/>
</dbReference>
<reference evidence="9 10" key="1">
    <citation type="submission" date="2023-09" db="EMBL/GenBank/DDBJ databases">
        <authorList>
            <person name="Rey-Velasco X."/>
        </authorList>
    </citation>
    <scope>NUCLEOTIDE SEQUENCE [LARGE SCALE GENOMIC DNA]</scope>
    <source>
        <strain evidence="9 10">F158</strain>
    </source>
</reference>
<dbReference type="GO" id="GO:0016787">
    <property type="term" value="F:hydrolase activity"/>
    <property type="evidence" value="ECO:0007669"/>
    <property type="project" value="UniProtKB-KW"/>
</dbReference>
<dbReference type="EC" id="2.4.1.14" evidence="2"/>
<evidence type="ECO:0000256" key="3">
    <source>
        <dbReference type="ARBA" id="ARBA00022676"/>
    </source>
</evidence>
<dbReference type="SFLD" id="SFLDG01140">
    <property type="entry name" value="C2.B:_Phosphomannomutase_and_P"/>
    <property type="match status" value="1"/>
</dbReference>
<evidence type="ECO:0000313" key="10">
    <source>
        <dbReference type="Proteomes" id="UP001265259"/>
    </source>
</evidence>
<evidence type="ECO:0000256" key="5">
    <source>
        <dbReference type="ARBA" id="ARBA00047471"/>
    </source>
</evidence>
<dbReference type="Gene3D" id="3.40.50.2000">
    <property type="entry name" value="Glycogen Phosphorylase B"/>
    <property type="match status" value="2"/>
</dbReference>
<evidence type="ECO:0000256" key="4">
    <source>
        <dbReference type="ARBA" id="ARBA00022679"/>
    </source>
</evidence>
<dbReference type="Gene3D" id="3.40.50.1000">
    <property type="entry name" value="HAD superfamily/HAD-like"/>
    <property type="match status" value="1"/>
</dbReference>
<evidence type="ECO:0000259" key="6">
    <source>
        <dbReference type="Pfam" id="PF00534"/>
    </source>
</evidence>
<dbReference type="InterPro" id="IPR036412">
    <property type="entry name" value="HAD-like_sf"/>
</dbReference>
<keyword evidence="3" id="KW-0328">Glycosyltransferase</keyword>
<dbReference type="InterPro" id="IPR023214">
    <property type="entry name" value="HAD_sf"/>
</dbReference>
<dbReference type="SFLD" id="SFLDS00003">
    <property type="entry name" value="Haloacid_Dehalogenase"/>
    <property type="match status" value="1"/>
</dbReference>
<name>A0ABU3DJ66_9RHOB</name>
<feature type="domain" description="Glycosyl transferase family 1" evidence="6">
    <location>
        <begin position="223"/>
        <end position="398"/>
    </location>
</feature>
<dbReference type="Proteomes" id="UP001265259">
    <property type="component" value="Unassembled WGS sequence"/>
</dbReference>
<evidence type="ECO:0000259" key="7">
    <source>
        <dbReference type="Pfam" id="PF05116"/>
    </source>
</evidence>
<dbReference type="InterPro" id="IPR006380">
    <property type="entry name" value="SPP-like_dom"/>
</dbReference>